<name>A0ABR8CZ80_9NOST</name>
<dbReference type="EMBL" id="JACJSG010000006">
    <property type="protein sequence ID" value="MBD2500147.1"/>
    <property type="molecule type" value="Genomic_DNA"/>
</dbReference>
<gene>
    <name evidence="2" type="ORF">H6G83_05855</name>
</gene>
<proteinExistence type="predicted"/>
<evidence type="ECO:0000313" key="2">
    <source>
        <dbReference type="EMBL" id="MBD2500147.1"/>
    </source>
</evidence>
<sequence length="101" mass="11648">MTRKPYSELRKRMTPERRAENETRAKMMLLHLNLMELKQSLALTNDNLENDLSVFDSAISELETQEDMQISTLSNYIKALGGSLKLVAEFPDKEIVLTQFN</sequence>
<reference evidence="2 3" key="1">
    <citation type="journal article" date="2020" name="ISME J.">
        <title>Comparative genomics reveals insights into cyanobacterial evolution and habitat adaptation.</title>
        <authorList>
            <person name="Chen M.Y."/>
            <person name="Teng W.K."/>
            <person name="Zhao L."/>
            <person name="Hu C.X."/>
            <person name="Zhou Y.K."/>
            <person name="Han B.P."/>
            <person name="Song L.R."/>
            <person name="Shu W.S."/>
        </authorList>
    </citation>
    <scope>NUCLEOTIDE SEQUENCE [LARGE SCALE GENOMIC DNA]</scope>
    <source>
        <strain evidence="2 3">FACHB-119</strain>
    </source>
</reference>
<dbReference type="SUPFAM" id="SSF47413">
    <property type="entry name" value="lambda repressor-like DNA-binding domains"/>
    <property type="match status" value="1"/>
</dbReference>
<organism evidence="2 3">
    <name type="scientific">Anabaena azotica FACHB-119</name>
    <dbReference type="NCBI Taxonomy" id="947527"/>
    <lineage>
        <taxon>Bacteria</taxon>
        <taxon>Bacillati</taxon>
        <taxon>Cyanobacteriota</taxon>
        <taxon>Cyanophyceae</taxon>
        <taxon>Nostocales</taxon>
        <taxon>Nostocaceae</taxon>
        <taxon>Anabaena</taxon>
        <taxon>Anabaena azotica</taxon>
    </lineage>
</organism>
<dbReference type="InterPro" id="IPR010982">
    <property type="entry name" value="Lambda_DNA-bd_dom_sf"/>
</dbReference>
<accession>A0ABR8CZ80</accession>
<evidence type="ECO:0000313" key="3">
    <source>
        <dbReference type="Proteomes" id="UP000661112"/>
    </source>
</evidence>
<evidence type="ECO:0000256" key="1">
    <source>
        <dbReference type="SAM" id="MobiDB-lite"/>
    </source>
</evidence>
<feature type="region of interest" description="Disordered" evidence="1">
    <location>
        <begin position="1"/>
        <end position="20"/>
    </location>
</feature>
<protein>
    <submittedName>
        <fullName evidence="2">Transcriptional regulator</fullName>
    </submittedName>
</protein>
<keyword evidence="3" id="KW-1185">Reference proteome</keyword>
<comment type="caution">
    <text evidence="2">The sequence shown here is derived from an EMBL/GenBank/DDBJ whole genome shotgun (WGS) entry which is preliminary data.</text>
</comment>
<dbReference type="Proteomes" id="UP000661112">
    <property type="component" value="Unassembled WGS sequence"/>
</dbReference>
<dbReference type="RefSeq" id="WP_190468366.1">
    <property type="nucleotide sequence ID" value="NZ_JACJSG010000006.1"/>
</dbReference>